<comment type="caution">
    <text evidence="1">The sequence shown here is derived from an EMBL/GenBank/DDBJ whole genome shotgun (WGS) entry which is preliminary data.</text>
</comment>
<evidence type="ECO:0000313" key="1">
    <source>
        <dbReference type="EMBL" id="KAK3798759.1"/>
    </source>
</evidence>
<keyword evidence="2" id="KW-1185">Reference proteome</keyword>
<dbReference type="Proteomes" id="UP001283361">
    <property type="component" value="Unassembled WGS sequence"/>
</dbReference>
<dbReference type="EMBL" id="JAWDGP010000627">
    <property type="protein sequence ID" value="KAK3798759.1"/>
    <property type="molecule type" value="Genomic_DNA"/>
</dbReference>
<organism evidence="1 2">
    <name type="scientific">Elysia crispata</name>
    <name type="common">lettuce slug</name>
    <dbReference type="NCBI Taxonomy" id="231223"/>
    <lineage>
        <taxon>Eukaryota</taxon>
        <taxon>Metazoa</taxon>
        <taxon>Spiralia</taxon>
        <taxon>Lophotrochozoa</taxon>
        <taxon>Mollusca</taxon>
        <taxon>Gastropoda</taxon>
        <taxon>Heterobranchia</taxon>
        <taxon>Euthyneura</taxon>
        <taxon>Panpulmonata</taxon>
        <taxon>Sacoglossa</taxon>
        <taxon>Placobranchoidea</taxon>
        <taxon>Plakobranchidae</taxon>
        <taxon>Elysia</taxon>
    </lineage>
</organism>
<gene>
    <name evidence="1" type="ORF">RRG08_005389</name>
</gene>
<evidence type="ECO:0000313" key="2">
    <source>
        <dbReference type="Proteomes" id="UP001283361"/>
    </source>
</evidence>
<sequence>MEISSFRIHFEEKETWICNSDAIHVDLEDQVFMLLLKLFFKILRFKACCFHLTQAWYRADPEKLASPADYYKEQKDSETGRLWLKMFFAMPALQADEVENCFTEVLIAQAPTEEAAEKFCLITSWITTSQPTPSFLHTSGRMQGWEVPLQMPVNLSIAT</sequence>
<name>A0AAE1B2R6_9GAST</name>
<reference evidence="1" key="1">
    <citation type="journal article" date="2023" name="G3 (Bethesda)">
        <title>A reference genome for the long-term kleptoplast-retaining sea slug Elysia crispata morphotype clarki.</title>
        <authorList>
            <person name="Eastman K.E."/>
            <person name="Pendleton A.L."/>
            <person name="Shaikh M.A."/>
            <person name="Suttiyut T."/>
            <person name="Ogas R."/>
            <person name="Tomko P."/>
            <person name="Gavelis G."/>
            <person name="Widhalm J.R."/>
            <person name="Wisecaver J.H."/>
        </authorList>
    </citation>
    <scope>NUCLEOTIDE SEQUENCE</scope>
    <source>
        <strain evidence="1">ECLA1</strain>
    </source>
</reference>
<dbReference type="AlphaFoldDB" id="A0AAE1B2R6"/>
<protein>
    <submittedName>
        <fullName evidence="1">Uncharacterized protein</fullName>
    </submittedName>
</protein>
<accession>A0AAE1B2R6</accession>
<proteinExistence type="predicted"/>